<protein>
    <submittedName>
        <fullName evidence="1">Uncharacterized protein</fullName>
    </submittedName>
</protein>
<dbReference type="AlphaFoldDB" id="A0A482WBK9"/>
<organism evidence="1 2">
    <name type="scientific">Asbolus verrucosus</name>
    <name type="common">Desert ironclad beetle</name>
    <dbReference type="NCBI Taxonomy" id="1661398"/>
    <lineage>
        <taxon>Eukaryota</taxon>
        <taxon>Metazoa</taxon>
        <taxon>Ecdysozoa</taxon>
        <taxon>Arthropoda</taxon>
        <taxon>Hexapoda</taxon>
        <taxon>Insecta</taxon>
        <taxon>Pterygota</taxon>
        <taxon>Neoptera</taxon>
        <taxon>Endopterygota</taxon>
        <taxon>Coleoptera</taxon>
        <taxon>Polyphaga</taxon>
        <taxon>Cucujiformia</taxon>
        <taxon>Tenebrionidae</taxon>
        <taxon>Pimeliinae</taxon>
        <taxon>Asbolus</taxon>
    </lineage>
</organism>
<dbReference type="OrthoDB" id="9894375at2759"/>
<dbReference type="Proteomes" id="UP000292052">
    <property type="component" value="Unassembled WGS sequence"/>
</dbReference>
<reference evidence="1 2" key="1">
    <citation type="submission" date="2017-03" db="EMBL/GenBank/DDBJ databases">
        <title>Genome of the blue death feigning beetle - Asbolus verrucosus.</title>
        <authorList>
            <person name="Rider S.D."/>
        </authorList>
    </citation>
    <scope>NUCLEOTIDE SEQUENCE [LARGE SCALE GENOMIC DNA]</scope>
    <source>
        <strain evidence="1">Butters</strain>
        <tissue evidence="1">Head and leg muscle</tissue>
    </source>
</reference>
<dbReference type="EMBL" id="QDEB01011268">
    <property type="protein sequence ID" value="RZC42059.1"/>
    <property type="molecule type" value="Genomic_DNA"/>
</dbReference>
<name>A0A482WBK9_ASBVE</name>
<keyword evidence="2" id="KW-1185">Reference proteome</keyword>
<gene>
    <name evidence="1" type="ORF">BDFB_009395</name>
</gene>
<accession>A0A482WBK9</accession>
<feature type="non-terminal residue" evidence="1">
    <location>
        <position position="63"/>
    </location>
</feature>
<evidence type="ECO:0000313" key="2">
    <source>
        <dbReference type="Proteomes" id="UP000292052"/>
    </source>
</evidence>
<comment type="caution">
    <text evidence="1">The sequence shown here is derived from an EMBL/GenBank/DDBJ whole genome shotgun (WGS) entry which is preliminary data.</text>
</comment>
<sequence>MPALLIFVLMCKEDCYIHGSELESLNQNYLIEVMSMRLLENMLVVLKMLANPIIYSIRMKEIQ</sequence>
<evidence type="ECO:0000313" key="1">
    <source>
        <dbReference type="EMBL" id="RZC42059.1"/>
    </source>
</evidence>
<proteinExistence type="predicted"/>